<evidence type="ECO:0000256" key="4">
    <source>
        <dbReference type="ARBA" id="ARBA00022692"/>
    </source>
</evidence>
<evidence type="ECO:0000256" key="1">
    <source>
        <dbReference type="ARBA" id="ARBA00006139"/>
    </source>
</evidence>
<feature type="active site" evidence="9">
    <location>
        <position position="123"/>
    </location>
</feature>
<keyword evidence="7 9" id="KW-1133">Transmembrane helix</keyword>
<comment type="pathway">
    <text evidence="9">Protein modification; lipoprotein biosynthesis (signal peptide cleavage).</text>
</comment>
<gene>
    <name evidence="9" type="primary">lspA</name>
    <name evidence="12" type="ORF">AC626_07525</name>
</gene>
<evidence type="ECO:0000313" key="12">
    <source>
        <dbReference type="EMBL" id="KNC67979.1"/>
    </source>
</evidence>
<keyword evidence="2 9" id="KW-1003">Cell membrane</keyword>
<keyword evidence="12" id="KW-0449">Lipoprotein</keyword>
<reference evidence="13" key="1">
    <citation type="submission" date="2015-07" db="EMBL/GenBank/DDBJ databases">
        <title>Draft genome sequence of a Pseudoalteromonas rubra strain, OCN096, isolated from Kaneohe Bay, Oahu, Hawaii.</title>
        <authorList>
            <person name="Beurmann S."/>
            <person name="Ushijima B."/>
            <person name="Belcaid M."/>
            <person name="Callahan S.M."/>
            <person name="Aeby G.S."/>
        </authorList>
    </citation>
    <scope>NUCLEOTIDE SEQUENCE [LARGE SCALE GENOMIC DNA]</scope>
    <source>
        <strain evidence="13">OCN096</strain>
    </source>
</reference>
<feature type="transmembrane region" description="Helical" evidence="9">
    <location>
        <begin position="94"/>
        <end position="113"/>
    </location>
</feature>
<protein>
    <recommendedName>
        <fullName evidence="9">Lipoprotein signal peptidase</fullName>
        <ecNumber evidence="9">3.4.23.36</ecNumber>
    </recommendedName>
    <alternativeName>
        <fullName evidence="9">Prolipoprotein signal peptidase</fullName>
    </alternativeName>
    <alternativeName>
        <fullName evidence="9">Signal peptidase II</fullName>
        <shortName evidence="9">SPase II</shortName>
    </alternativeName>
</protein>
<comment type="subcellular location">
    <subcellularLocation>
        <location evidence="9">Cell membrane</location>
        <topology evidence="9">Multi-pass membrane protein</topology>
    </subcellularLocation>
</comment>
<keyword evidence="6 9" id="KW-0378">Hydrolase</keyword>
<evidence type="ECO:0000256" key="5">
    <source>
        <dbReference type="ARBA" id="ARBA00022750"/>
    </source>
</evidence>
<evidence type="ECO:0000256" key="6">
    <source>
        <dbReference type="ARBA" id="ARBA00022801"/>
    </source>
</evidence>
<feature type="transmembrane region" description="Helical" evidence="9">
    <location>
        <begin position="70"/>
        <end position="87"/>
    </location>
</feature>
<accession>A0A0L0EU91</accession>
<dbReference type="NCBIfam" id="TIGR00077">
    <property type="entry name" value="lspA"/>
    <property type="match status" value="1"/>
</dbReference>
<dbReference type="Proteomes" id="UP000036850">
    <property type="component" value="Unassembled WGS sequence"/>
</dbReference>
<dbReference type="GO" id="GO:0006508">
    <property type="term" value="P:proteolysis"/>
    <property type="evidence" value="ECO:0007669"/>
    <property type="project" value="UniProtKB-KW"/>
</dbReference>
<sequence length="168" mass="19006">MTKSTERSGLVWLWLSLLLFAVDFGTKALVVENMRLYESIELLPFFNFTYMHNYGAAFSFLSEAGGWQRWFLSAIAVAISGLLVYWLKKLPAKNWLLCSAYALVLSGALGNLYDRVTLGYVVDFLHFYYQDWHYPAFNVADMAIVGGAGLLLFDAIFGDNVDTQEKKA</sequence>
<keyword evidence="3 9" id="KW-0645">Protease</keyword>
<name>A0A0L0EU91_9GAMM</name>
<keyword evidence="5 9" id="KW-0064">Aspartyl protease</keyword>
<evidence type="ECO:0000256" key="11">
    <source>
        <dbReference type="RuleBase" id="RU004181"/>
    </source>
</evidence>
<dbReference type="UniPathway" id="UPA00665"/>
<dbReference type="InterPro" id="IPR001872">
    <property type="entry name" value="Peptidase_A8"/>
</dbReference>
<evidence type="ECO:0000313" key="13">
    <source>
        <dbReference type="Proteomes" id="UP000036850"/>
    </source>
</evidence>
<keyword evidence="8 9" id="KW-0472">Membrane</keyword>
<evidence type="ECO:0000256" key="3">
    <source>
        <dbReference type="ARBA" id="ARBA00022670"/>
    </source>
</evidence>
<dbReference type="HAMAP" id="MF_00161">
    <property type="entry name" value="LspA"/>
    <property type="match status" value="1"/>
</dbReference>
<dbReference type="PROSITE" id="PS00855">
    <property type="entry name" value="SPASE_II"/>
    <property type="match status" value="1"/>
</dbReference>
<dbReference type="Pfam" id="PF01252">
    <property type="entry name" value="Peptidase_A8"/>
    <property type="match status" value="1"/>
</dbReference>
<comment type="catalytic activity">
    <reaction evidence="9 10">
        <text>Release of signal peptides from bacterial membrane prolipoproteins. Hydrolyzes -Xaa-Yaa-Zaa-|-(S,diacylglyceryl)Cys-, in which Xaa is hydrophobic (preferably Leu), and Yaa (Ala or Ser) and Zaa (Gly or Ala) have small, neutral side chains.</text>
        <dbReference type="EC" id="3.4.23.36"/>
    </reaction>
</comment>
<dbReference type="AlphaFoldDB" id="A0A0L0EU91"/>
<organism evidence="12 13">
    <name type="scientific">Pseudoalteromonas rubra</name>
    <dbReference type="NCBI Taxonomy" id="43658"/>
    <lineage>
        <taxon>Bacteria</taxon>
        <taxon>Pseudomonadati</taxon>
        <taxon>Pseudomonadota</taxon>
        <taxon>Gammaproteobacteria</taxon>
        <taxon>Alteromonadales</taxon>
        <taxon>Pseudoalteromonadaceae</taxon>
        <taxon>Pseudoalteromonas</taxon>
    </lineage>
</organism>
<comment type="function">
    <text evidence="9 10">This protein specifically catalyzes the removal of signal peptides from prolipoproteins.</text>
</comment>
<keyword evidence="4 9" id="KW-0812">Transmembrane</keyword>
<dbReference type="GO" id="GO:0005886">
    <property type="term" value="C:plasma membrane"/>
    <property type="evidence" value="ECO:0007669"/>
    <property type="project" value="UniProtKB-SubCell"/>
</dbReference>
<dbReference type="PANTHER" id="PTHR33695:SF1">
    <property type="entry name" value="LIPOPROTEIN SIGNAL PEPTIDASE"/>
    <property type="match status" value="1"/>
</dbReference>
<dbReference type="EC" id="3.4.23.36" evidence="9"/>
<comment type="similarity">
    <text evidence="1 9 11">Belongs to the peptidase A8 family.</text>
</comment>
<evidence type="ECO:0000256" key="8">
    <source>
        <dbReference type="ARBA" id="ARBA00023136"/>
    </source>
</evidence>
<comment type="caution">
    <text evidence="12">The sequence shown here is derived from an EMBL/GenBank/DDBJ whole genome shotgun (WGS) entry which is preliminary data.</text>
</comment>
<evidence type="ECO:0000256" key="9">
    <source>
        <dbReference type="HAMAP-Rule" id="MF_00161"/>
    </source>
</evidence>
<dbReference type="OrthoDB" id="9810259at2"/>
<evidence type="ECO:0000256" key="2">
    <source>
        <dbReference type="ARBA" id="ARBA00022475"/>
    </source>
</evidence>
<dbReference type="EMBL" id="LFZX01000041">
    <property type="protein sequence ID" value="KNC67979.1"/>
    <property type="molecule type" value="Genomic_DNA"/>
</dbReference>
<dbReference type="PATRIC" id="fig|43658.6.peg.5360"/>
<evidence type="ECO:0000256" key="10">
    <source>
        <dbReference type="RuleBase" id="RU000594"/>
    </source>
</evidence>
<feature type="active site" evidence="9">
    <location>
        <position position="141"/>
    </location>
</feature>
<dbReference type="PANTHER" id="PTHR33695">
    <property type="entry name" value="LIPOPROTEIN SIGNAL PEPTIDASE"/>
    <property type="match status" value="1"/>
</dbReference>
<evidence type="ECO:0000256" key="7">
    <source>
        <dbReference type="ARBA" id="ARBA00022989"/>
    </source>
</evidence>
<proteinExistence type="inferred from homology"/>
<feature type="transmembrane region" description="Helical" evidence="9">
    <location>
        <begin position="133"/>
        <end position="157"/>
    </location>
</feature>
<dbReference type="GO" id="GO:0004190">
    <property type="term" value="F:aspartic-type endopeptidase activity"/>
    <property type="evidence" value="ECO:0007669"/>
    <property type="project" value="UniProtKB-UniRule"/>
</dbReference>
<comment type="caution">
    <text evidence="9">Lacks conserved residue(s) required for the propagation of feature annotation.</text>
</comment>
<dbReference type="PRINTS" id="PR00781">
    <property type="entry name" value="LIPOSIGPTASE"/>
</dbReference>